<evidence type="ECO:0000256" key="1">
    <source>
        <dbReference type="SAM" id="SignalP"/>
    </source>
</evidence>
<reference evidence="2 3" key="1">
    <citation type="journal article" date="2014" name="PLoS ONE">
        <title>The first complete genome sequence of the class fimbriimonadia in the phylum armatimonadetes.</title>
        <authorList>
            <person name="Hu Z.Y."/>
            <person name="Wang Y.Z."/>
            <person name="Im W.T."/>
            <person name="Wang S.Y."/>
            <person name="Zhao G.P."/>
            <person name="Zheng H.J."/>
            <person name="Quan Z.X."/>
        </authorList>
    </citation>
    <scope>NUCLEOTIDE SEQUENCE [LARGE SCALE GENOMIC DNA]</scope>
    <source>
        <strain evidence="2">Gsoil 348</strain>
    </source>
</reference>
<sequence>MKAPGLFLLALSCGTLLAGCGGRARLPGDSGPVGCGGILAGASFSVSYPERSRSSVLSSALSGRMVITNGAASGGDITVNFNRNSTLTAHSETYGLPSVKTSATAGVVTLYGNADQTGAVVGTANARLAVTCSSFQLTSFTLNQAITKVTVVPTTLTVGGGTKQLGFLAEDSHSNAVVVTPGSAVFSSTGAAATVTKDGIVSPLSAGTITVTATVDGVTSAAATITINPAEGGPSTYRVVDLGASALQPAFRSVNVQFIGRRMNDTSKCVVYNLVDNHYYIVDATNPSSRTLLPGSDGQSSLFAINAAGDVMGNQLGTGVVFWRSPYAAFSPFQGTSGRNPLGINASGNIVSAGTNGPLYWASATAAGEALGLLPDTSLDILPKDINAGGLIVGTASTTTGVTRGTAIYYPSHSAAPAILQTYLGANDYAATSCNDSGAIVGYYVISGIGLSGLMWSSPGSAPTPLGAFTPYGVNNAGVVVGSSTDPSDPSNLTQRAYVWKAADGLKLLYDVCDASRTGWKLNYAISVNNNGAIFGQGTLSGAVHTYVAFPNP</sequence>
<evidence type="ECO:0000313" key="3">
    <source>
        <dbReference type="Proteomes" id="UP000027982"/>
    </source>
</evidence>
<dbReference type="Gene3D" id="2.60.40.1080">
    <property type="match status" value="1"/>
</dbReference>
<protein>
    <recommendedName>
        <fullName evidence="4">BIG2 domain-containing protein</fullName>
    </recommendedName>
</protein>
<keyword evidence="1" id="KW-0732">Signal</keyword>
<gene>
    <name evidence="2" type="ORF">OP10G_0656</name>
</gene>
<dbReference type="Proteomes" id="UP000027982">
    <property type="component" value="Chromosome"/>
</dbReference>
<feature type="signal peptide" evidence="1">
    <location>
        <begin position="1"/>
        <end position="18"/>
    </location>
</feature>
<accession>A0A068NR19</accession>
<dbReference type="KEGG" id="fgi:OP10G_0656"/>
<proteinExistence type="predicted"/>
<feature type="chain" id="PRO_5001654193" description="BIG2 domain-containing protein" evidence="1">
    <location>
        <begin position="19"/>
        <end position="553"/>
    </location>
</feature>
<organism evidence="2 3">
    <name type="scientific">Fimbriimonas ginsengisoli Gsoil 348</name>
    <dbReference type="NCBI Taxonomy" id="661478"/>
    <lineage>
        <taxon>Bacteria</taxon>
        <taxon>Bacillati</taxon>
        <taxon>Armatimonadota</taxon>
        <taxon>Fimbriimonadia</taxon>
        <taxon>Fimbriimonadales</taxon>
        <taxon>Fimbriimonadaceae</taxon>
        <taxon>Fimbriimonas</taxon>
    </lineage>
</organism>
<dbReference type="RefSeq" id="WP_025227324.1">
    <property type="nucleotide sequence ID" value="NZ_CP007139.1"/>
</dbReference>
<dbReference type="HOGENOM" id="CLU_492396_0_0_0"/>
<dbReference type="EMBL" id="CP007139">
    <property type="protein sequence ID" value="AIE84024.1"/>
    <property type="molecule type" value="Genomic_DNA"/>
</dbReference>
<dbReference type="AlphaFoldDB" id="A0A068NR19"/>
<name>A0A068NR19_FIMGI</name>
<dbReference type="PROSITE" id="PS51257">
    <property type="entry name" value="PROKAR_LIPOPROTEIN"/>
    <property type="match status" value="1"/>
</dbReference>
<evidence type="ECO:0000313" key="2">
    <source>
        <dbReference type="EMBL" id="AIE84024.1"/>
    </source>
</evidence>
<evidence type="ECO:0008006" key="4">
    <source>
        <dbReference type="Google" id="ProtNLM"/>
    </source>
</evidence>
<keyword evidence="3" id="KW-1185">Reference proteome</keyword>